<reference evidence="1 2" key="1">
    <citation type="submission" date="2018-08" db="EMBL/GenBank/DDBJ databases">
        <title>A genome reference for cultivated species of the human gut microbiota.</title>
        <authorList>
            <person name="Zou Y."/>
            <person name="Xue W."/>
            <person name="Luo G."/>
        </authorList>
    </citation>
    <scope>NUCLEOTIDE SEQUENCE [LARGE SCALE GENOMIC DNA]</scope>
    <source>
        <strain evidence="1 2">AF24-29LB</strain>
    </source>
</reference>
<protein>
    <recommendedName>
        <fullName evidence="3">DUF4304 domain-containing protein</fullName>
    </recommendedName>
</protein>
<organism evidence="1 2">
    <name type="scientific">Bacteroides caccae</name>
    <dbReference type="NCBI Taxonomy" id="47678"/>
    <lineage>
        <taxon>Bacteria</taxon>
        <taxon>Pseudomonadati</taxon>
        <taxon>Bacteroidota</taxon>
        <taxon>Bacteroidia</taxon>
        <taxon>Bacteroidales</taxon>
        <taxon>Bacteroidaceae</taxon>
        <taxon>Bacteroides</taxon>
    </lineage>
</organism>
<comment type="caution">
    <text evidence="1">The sequence shown here is derived from an EMBL/GenBank/DDBJ whole genome shotgun (WGS) entry which is preliminary data.</text>
</comment>
<name>A0A412FBV9_9BACE</name>
<evidence type="ECO:0008006" key="3">
    <source>
        <dbReference type="Google" id="ProtNLM"/>
    </source>
</evidence>
<accession>A0A412FBV9</accession>
<dbReference type="Proteomes" id="UP000284205">
    <property type="component" value="Unassembled WGS sequence"/>
</dbReference>
<dbReference type="AlphaFoldDB" id="A0A412FBV9"/>
<dbReference type="EMBL" id="QRUO01000046">
    <property type="protein sequence ID" value="RGR64947.1"/>
    <property type="molecule type" value="Genomic_DNA"/>
</dbReference>
<evidence type="ECO:0000313" key="1">
    <source>
        <dbReference type="EMBL" id="RGR64947.1"/>
    </source>
</evidence>
<proteinExistence type="predicted"/>
<sequence>MIFNMKAEELRIAIRNVLEQGFISTLSKYGYSWNKSKMCFHRKVGDFKQTILINSSVNPQFTNGIGYISIHLFYNSPKIEKMASVLIDAKTDFEKVGIVLNINSGFISGKRAVSFDLLSLDELLNVFNLDNMPFKEILSFLNERTTIQNILMDFENNKDYIWWNSKDHSILMIITMYYITGNEKKAKELAISYYQNDKCGRWYKNVLRYFEESNNFQTNKQQTD</sequence>
<evidence type="ECO:0000313" key="2">
    <source>
        <dbReference type="Proteomes" id="UP000284205"/>
    </source>
</evidence>
<gene>
    <name evidence="1" type="ORF">DWY26_22685</name>
</gene>